<accession>A0AAD2B2K4</accession>
<name>A0AAD2B2K4_9RALS</name>
<sequence length="265" mass="29987">MRRDTMRHLRFALRRPMLTRQFVSHVTLRRDTVAAFDAYPFSLPAVCALDTLELHPKVTFLVGENGSGKSTLMEAIAVALGFNAEGGSRNFNFSTHASHSELHAHLRIARGFRKPRTEFFLRAESFFNVATNIQQMDDEPGLGVRVIDSYGGRSLHAQSHGESFLALLMNRFGPNGLYLLDEPEAALSPQRQLAVLTRLHDLVQAESQFVIATHSPILMAYPDAWIYQCDGDGIRRVAYEETEHFQVTRDFLANPQRMLNMLLEQ</sequence>
<evidence type="ECO:0000256" key="3">
    <source>
        <dbReference type="ARBA" id="ARBA00022475"/>
    </source>
</evidence>
<evidence type="ECO:0000259" key="8">
    <source>
        <dbReference type="SMART" id="SM00382"/>
    </source>
</evidence>
<organism evidence="9 10">
    <name type="scientific">Ralstonia wenshanensis</name>
    <dbReference type="NCBI Taxonomy" id="2842456"/>
    <lineage>
        <taxon>Bacteria</taxon>
        <taxon>Pseudomonadati</taxon>
        <taxon>Pseudomonadota</taxon>
        <taxon>Betaproteobacteria</taxon>
        <taxon>Burkholderiales</taxon>
        <taxon>Burkholderiaceae</taxon>
        <taxon>Ralstonia</taxon>
    </lineage>
</organism>
<dbReference type="PANTHER" id="PTHR42771">
    <property type="entry name" value="IRON(3+)-HYDROXAMATE IMPORT ATP-BINDING PROTEIN FHUC"/>
    <property type="match status" value="1"/>
</dbReference>
<comment type="subcellular location">
    <subcellularLocation>
        <location evidence="1">Cell membrane</location>
        <topology evidence="1">Peripheral membrane protein</topology>
    </subcellularLocation>
</comment>
<dbReference type="Gene3D" id="3.40.50.300">
    <property type="entry name" value="P-loop containing nucleotide triphosphate hydrolases"/>
    <property type="match status" value="2"/>
</dbReference>
<dbReference type="InterPro" id="IPR038729">
    <property type="entry name" value="Rad50/SbcC_AAA"/>
</dbReference>
<dbReference type="InterPro" id="IPR003959">
    <property type="entry name" value="ATPase_AAA_core"/>
</dbReference>
<dbReference type="SMART" id="SM00382">
    <property type="entry name" value="AAA"/>
    <property type="match status" value="1"/>
</dbReference>
<keyword evidence="2" id="KW-0813">Transport</keyword>
<dbReference type="Proteomes" id="UP001189915">
    <property type="component" value="Unassembled WGS sequence"/>
</dbReference>
<evidence type="ECO:0000313" key="10">
    <source>
        <dbReference type="Proteomes" id="UP001189915"/>
    </source>
</evidence>
<dbReference type="GO" id="GO:0005524">
    <property type="term" value="F:ATP binding"/>
    <property type="evidence" value="ECO:0007669"/>
    <property type="project" value="InterPro"/>
</dbReference>
<keyword evidence="10" id="KW-1185">Reference proteome</keyword>
<dbReference type="GO" id="GO:0006826">
    <property type="term" value="P:iron ion transport"/>
    <property type="evidence" value="ECO:0007669"/>
    <property type="project" value="UniProtKB-KW"/>
</dbReference>
<evidence type="ECO:0000256" key="5">
    <source>
        <dbReference type="ARBA" id="ARBA00023004"/>
    </source>
</evidence>
<proteinExistence type="predicted"/>
<reference evidence="9 10" key="1">
    <citation type="submission" date="2023-07" db="EMBL/GenBank/DDBJ databases">
        <authorList>
            <person name="Peeters C."/>
        </authorList>
    </citation>
    <scope>NUCLEOTIDE SEQUENCE [LARGE SCALE GENOMIC DNA]</scope>
    <source>
        <strain evidence="9 10">LMG 18091</strain>
    </source>
</reference>
<comment type="caution">
    <text evidence="9">The sequence shown here is derived from an EMBL/GenBank/DDBJ whole genome shotgun (WGS) entry which is preliminary data.</text>
</comment>
<feature type="domain" description="AAA+ ATPase" evidence="8">
    <location>
        <begin position="55"/>
        <end position="230"/>
    </location>
</feature>
<evidence type="ECO:0000313" key="9">
    <source>
        <dbReference type="EMBL" id="CAJ0699711.1"/>
    </source>
</evidence>
<dbReference type="InterPro" id="IPR051535">
    <property type="entry name" value="Siderophore_ABC-ATPase"/>
</dbReference>
<dbReference type="InterPro" id="IPR003593">
    <property type="entry name" value="AAA+_ATPase"/>
</dbReference>
<dbReference type="SUPFAM" id="SSF52540">
    <property type="entry name" value="P-loop containing nucleoside triphosphate hydrolases"/>
    <property type="match status" value="1"/>
</dbReference>
<keyword evidence="7" id="KW-0472">Membrane</keyword>
<dbReference type="GO" id="GO:0016887">
    <property type="term" value="F:ATP hydrolysis activity"/>
    <property type="evidence" value="ECO:0007669"/>
    <property type="project" value="InterPro"/>
</dbReference>
<evidence type="ECO:0000256" key="6">
    <source>
        <dbReference type="ARBA" id="ARBA00023065"/>
    </source>
</evidence>
<dbReference type="InterPro" id="IPR027417">
    <property type="entry name" value="P-loop_NTPase"/>
</dbReference>
<dbReference type="GO" id="GO:0005886">
    <property type="term" value="C:plasma membrane"/>
    <property type="evidence" value="ECO:0007669"/>
    <property type="project" value="UniProtKB-SubCell"/>
</dbReference>
<keyword evidence="4" id="KW-0410">Iron transport</keyword>
<dbReference type="PANTHER" id="PTHR42771:SF2">
    <property type="entry name" value="IRON(3+)-HYDROXAMATE IMPORT ATP-BINDING PROTEIN FHUC"/>
    <property type="match status" value="1"/>
</dbReference>
<protein>
    <submittedName>
        <fullName evidence="9">DNA replication and repair protein RecF</fullName>
    </submittedName>
</protein>
<gene>
    <name evidence="9" type="primary">recF</name>
    <name evidence="9" type="ORF">LMG18091_03001</name>
</gene>
<keyword evidence="3" id="KW-1003">Cell membrane</keyword>
<dbReference type="AlphaFoldDB" id="A0AAD2B2K4"/>
<evidence type="ECO:0000256" key="2">
    <source>
        <dbReference type="ARBA" id="ARBA00022448"/>
    </source>
</evidence>
<keyword evidence="5" id="KW-0408">Iron</keyword>
<keyword evidence="6" id="KW-0406">Ion transport</keyword>
<evidence type="ECO:0000256" key="1">
    <source>
        <dbReference type="ARBA" id="ARBA00004202"/>
    </source>
</evidence>
<dbReference type="GO" id="GO:0006302">
    <property type="term" value="P:double-strand break repair"/>
    <property type="evidence" value="ECO:0007669"/>
    <property type="project" value="InterPro"/>
</dbReference>
<dbReference type="EMBL" id="CATWAF010000004">
    <property type="protein sequence ID" value="CAJ0699711.1"/>
    <property type="molecule type" value="Genomic_DNA"/>
</dbReference>
<evidence type="ECO:0000256" key="7">
    <source>
        <dbReference type="ARBA" id="ARBA00023136"/>
    </source>
</evidence>
<dbReference type="Pfam" id="PF13304">
    <property type="entry name" value="AAA_21"/>
    <property type="match status" value="1"/>
</dbReference>
<dbReference type="Pfam" id="PF13476">
    <property type="entry name" value="AAA_23"/>
    <property type="match status" value="1"/>
</dbReference>
<evidence type="ECO:0000256" key="4">
    <source>
        <dbReference type="ARBA" id="ARBA00022496"/>
    </source>
</evidence>